<dbReference type="AlphaFoldDB" id="A0A2I8VIF4"/>
<protein>
    <recommendedName>
        <fullName evidence="3">DUF2795 domain-containing protein</fullName>
    </recommendedName>
</protein>
<dbReference type="Proteomes" id="UP000236584">
    <property type="component" value="Chromosome"/>
</dbReference>
<gene>
    <name evidence="1" type="ORF">C2R22_08645</name>
</gene>
<evidence type="ECO:0000313" key="1">
    <source>
        <dbReference type="EMBL" id="AUV81708.1"/>
    </source>
</evidence>
<organism evidence="1 2">
    <name type="scientific">Salinigranum rubrum</name>
    <dbReference type="NCBI Taxonomy" id="755307"/>
    <lineage>
        <taxon>Archaea</taxon>
        <taxon>Methanobacteriati</taxon>
        <taxon>Methanobacteriota</taxon>
        <taxon>Stenosarchaea group</taxon>
        <taxon>Halobacteria</taxon>
        <taxon>Halobacteriales</taxon>
        <taxon>Haloferacaceae</taxon>
        <taxon>Salinigranum</taxon>
    </lineage>
</organism>
<dbReference type="GeneID" id="35592153"/>
<proteinExistence type="predicted"/>
<evidence type="ECO:0008006" key="3">
    <source>
        <dbReference type="Google" id="ProtNLM"/>
    </source>
</evidence>
<dbReference type="RefSeq" id="WP_103425396.1">
    <property type="nucleotide sequence ID" value="NZ_CP026309.1"/>
</dbReference>
<dbReference type="OrthoDB" id="227978at2157"/>
<keyword evidence="2" id="KW-1185">Reference proteome</keyword>
<dbReference type="InterPro" id="IPR043899">
    <property type="entry name" value="DUF5789"/>
</dbReference>
<dbReference type="Pfam" id="PF19102">
    <property type="entry name" value="DUF5789"/>
    <property type="match status" value="1"/>
</dbReference>
<sequence length="74" mass="7820">MNDPSGGGGVEERCERLEYPVMRADAAAAFSDVTVDANGDETNLGVVVSESERDSFANPEELYAELEAAVGEPL</sequence>
<dbReference type="EMBL" id="CP026309">
    <property type="protein sequence ID" value="AUV81708.1"/>
    <property type="molecule type" value="Genomic_DNA"/>
</dbReference>
<name>A0A2I8VIF4_9EURY</name>
<evidence type="ECO:0000313" key="2">
    <source>
        <dbReference type="Proteomes" id="UP000236584"/>
    </source>
</evidence>
<reference evidence="1 2" key="1">
    <citation type="submission" date="2018-01" db="EMBL/GenBank/DDBJ databases">
        <title>Complete genome sequence of Salinigranum rubrum GX10T, an extremely halophilic archaeon isolated from a marine solar saltern.</title>
        <authorList>
            <person name="Han S."/>
        </authorList>
    </citation>
    <scope>NUCLEOTIDE SEQUENCE [LARGE SCALE GENOMIC DNA]</scope>
    <source>
        <strain evidence="1 2">GX10</strain>
    </source>
</reference>
<accession>A0A2I8VIF4</accession>
<dbReference type="KEGG" id="srub:C2R22_08645"/>